<keyword evidence="2" id="KW-1185">Reference proteome</keyword>
<evidence type="ECO:0000313" key="1">
    <source>
        <dbReference type="EMBL" id="KAJ4831907.1"/>
    </source>
</evidence>
<dbReference type="Proteomes" id="UP001141552">
    <property type="component" value="Unassembled WGS sequence"/>
</dbReference>
<gene>
    <name evidence="1" type="ORF">Tsubulata_047266</name>
</gene>
<protein>
    <submittedName>
        <fullName evidence="1">Uncharacterized protein</fullName>
    </submittedName>
</protein>
<accession>A0A9Q0FK68</accession>
<sequence>MTGVSALNLSWQSNTLEVRGYQSGFRCGNPSSSQQQQINALAFRGNQPMGYAIKTPFANASKARPTHLSRPLKVVCMDYPRPDIDDSANFLESALLSSSFRTSPRPAKPLNVVIAGEGLAGLSAAKYLAISLILLEARDVQ</sequence>
<name>A0A9Q0FK68_9ROSI</name>
<proteinExistence type="predicted"/>
<comment type="caution">
    <text evidence="1">The sequence shown here is derived from an EMBL/GenBank/DDBJ whole genome shotgun (WGS) entry which is preliminary data.</text>
</comment>
<evidence type="ECO:0000313" key="2">
    <source>
        <dbReference type="Proteomes" id="UP001141552"/>
    </source>
</evidence>
<dbReference type="OrthoDB" id="1740651at2759"/>
<organism evidence="1 2">
    <name type="scientific">Turnera subulata</name>
    <dbReference type="NCBI Taxonomy" id="218843"/>
    <lineage>
        <taxon>Eukaryota</taxon>
        <taxon>Viridiplantae</taxon>
        <taxon>Streptophyta</taxon>
        <taxon>Embryophyta</taxon>
        <taxon>Tracheophyta</taxon>
        <taxon>Spermatophyta</taxon>
        <taxon>Magnoliopsida</taxon>
        <taxon>eudicotyledons</taxon>
        <taxon>Gunneridae</taxon>
        <taxon>Pentapetalae</taxon>
        <taxon>rosids</taxon>
        <taxon>fabids</taxon>
        <taxon>Malpighiales</taxon>
        <taxon>Passifloraceae</taxon>
        <taxon>Turnera</taxon>
    </lineage>
</organism>
<dbReference type="EMBL" id="JAKUCV010005257">
    <property type="protein sequence ID" value="KAJ4831907.1"/>
    <property type="molecule type" value="Genomic_DNA"/>
</dbReference>
<dbReference type="AlphaFoldDB" id="A0A9Q0FK68"/>
<reference evidence="1" key="2">
    <citation type="journal article" date="2023" name="Plants (Basel)">
        <title>Annotation of the Turnera subulata (Passifloraceae) Draft Genome Reveals the S-Locus Evolved after the Divergence of Turneroideae from Passifloroideae in a Stepwise Manner.</title>
        <authorList>
            <person name="Henning P.M."/>
            <person name="Roalson E.H."/>
            <person name="Mir W."/>
            <person name="McCubbin A.G."/>
            <person name="Shore J.S."/>
        </authorList>
    </citation>
    <scope>NUCLEOTIDE SEQUENCE</scope>
    <source>
        <strain evidence="1">F60SS</strain>
    </source>
</reference>
<reference evidence="1" key="1">
    <citation type="submission" date="2022-02" db="EMBL/GenBank/DDBJ databases">
        <authorList>
            <person name="Henning P.M."/>
            <person name="McCubbin A.G."/>
            <person name="Shore J.S."/>
        </authorList>
    </citation>
    <scope>NUCLEOTIDE SEQUENCE</scope>
    <source>
        <strain evidence="1">F60SS</strain>
        <tissue evidence="1">Leaves</tissue>
    </source>
</reference>